<feature type="transmembrane region" description="Helical" evidence="1">
    <location>
        <begin position="94"/>
        <end position="117"/>
    </location>
</feature>
<name>A0ABM9CIQ9_9BACL</name>
<feature type="transmembrane region" description="Helical" evidence="1">
    <location>
        <begin position="204"/>
        <end position="222"/>
    </location>
</feature>
<dbReference type="RefSeq" id="WP_236344162.1">
    <property type="nucleotide sequence ID" value="NZ_CAKMMF010000023.1"/>
</dbReference>
<evidence type="ECO:0000256" key="1">
    <source>
        <dbReference type="SAM" id="Phobius"/>
    </source>
</evidence>
<reference evidence="2" key="1">
    <citation type="submission" date="2022-01" db="EMBL/GenBank/DDBJ databases">
        <authorList>
            <person name="Criscuolo A."/>
        </authorList>
    </citation>
    <scope>NUCLEOTIDE SEQUENCE</scope>
    <source>
        <strain evidence="2">CIP111893</strain>
    </source>
</reference>
<sequence length="228" mass="25896">MSGFIIRLRLWLKLWFTSLTAIILLLLFLAAAYVITLILPDRIDLLSSIFYERAALLLYVFILQWCFSIDFDSKFYRQLITYPFARWKLIIERVLLASLLLIGILSLITILLASIAGSSLWKGLLFTIPVYIGITGIVVVATVIGKHSLGGLFAGLVFWMVSLQDSVLMYLSPALLNLPVVYNELSGTSGLISNQEDWIYYNRLFYFGLGMLLVVAAILHFNRKSDWK</sequence>
<keyword evidence="1" id="KW-0472">Membrane</keyword>
<dbReference type="Proteomes" id="UP000838686">
    <property type="component" value="Unassembled WGS sequence"/>
</dbReference>
<accession>A0ABM9CIQ9</accession>
<proteinExistence type="predicted"/>
<keyword evidence="1" id="KW-0812">Transmembrane</keyword>
<feature type="transmembrane region" description="Helical" evidence="1">
    <location>
        <begin position="151"/>
        <end position="171"/>
    </location>
</feature>
<evidence type="ECO:0000313" key="2">
    <source>
        <dbReference type="EMBL" id="CAH1214471.1"/>
    </source>
</evidence>
<organism evidence="2 3">
    <name type="scientific">Paenibacillus plantiphilus</name>
    <dbReference type="NCBI Taxonomy" id="2905650"/>
    <lineage>
        <taxon>Bacteria</taxon>
        <taxon>Bacillati</taxon>
        <taxon>Bacillota</taxon>
        <taxon>Bacilli</taxon>
        <taxon>Bacillales</taxon>
        <taxon>Paenibacillaceae</taxon>
        <taxon>Paenibacillus</taxon>
    </lineage>
</organism>
<feature type="transmembrane region" description="Helical" evidence="1">
    <location>
        <begin position="55"/>
        <end position="73"/>
    </location>
</feature>
<keyword evidence="1" id="KW-1133">Transmembrane helix</keyword>
<feature type="transmembrane region" description="Helical" evidence="1">
    <location>
        <begin position="123"/>
        <end position="144"/>
    </location>
</feature>
<keyword evidence="3" id="KW-1185">Reference proteome</keyword>
<feature type="transmembrane region" description="Helical" evidence="1">
    <location>
        <begin position="12"/>
        <end position="35"/>
    </location>
</feature>
<comment type="caution">
    <text evidence="2">The sequence shown here is derived from an EMBL/GenBank/DDBJ whole genome shotgun (WGS) entry which is preliminary data.</text>
</comment>
<gene>
    <name evidence="2" type="ORF">PAECIP111893_03803</name>
</gene>
<protein>
    <recommendedName>
        <fullName evidence="4">ABC-2 type transport system permease protein</fullName>
    </recommendedName>
</protein>
<dbReference type="EMBL" id="CAKMMF010000023">
    <property type="protein sequence ID" value="CAH1214471.1"/>
    <property type="molecule type" value="Genomic_DNA"/>
</dbReference>
<evidence type="ECO:0000313" key="3">
    <source>
        <dbReference type="Proteomes" id="UP000838686"/>
    </source>
</evidence>
<evidence type="ECO:0008006" key="4">
    <source>
        <dbReference type="Google" id="ProtNLM"/>
    </source>
</evidence>